<dbReference type="AlphaFoldDB" id="A0A2A2KGZ2"/>
<dbReference type="EMBL" id="LIAE01008632">
    <property type="protein sequence ID" value="PAV73296.1"/>
    <property type="molecule type" value="Genomic_DNA"/>
</dbReference>
<keyword evidence="2" id="KW-1185">Reference proteome</keyword>
<comment type="caution">
    <text evidence="1">The sequence shown here is derived from an EMBL/GenBank/DDBJ whole genome shotgun (WGS) entry which is preliminary data.</text>
</comment>
<evidence type="ECO:0000313" key="2">
    <source>
        <dbReference type="Proteomes" id="UP000218231"/>
    </source>
</evidence>
<reference evidence="1 2" key="1">
    <citation type="journal article" date="2017" name="Curr. Biol.">
        <title>Genome architecture and evolution of a unichromosomal asexual nematode.</title>
        <authorList>
            <person name="Fradin H."/>
            <person name="Zegar C."/>
            <person name="Gutwein M."/>
            <person name="Lucas J."/>
            <person name="Kovtun M."/>
            <person name="Corcoran D."/>
            <person name="Baugh L.R."/>
            <person name="Kiontke K."/>
            <person name="Gunsalus K."/>
            <person name="Fitch D.H."/>
            <person name="Piano F."/>
        </authorList>
    </citation>
    <scope>NUCLEOTIDE SEQUENCE [LARGE SCALE GENOMIC DNA]</scope>
    <source>
        <strain evidence="1">PF1309</strain>
    </source>
</reference>
<proteinExistence type="predicted"/>
<gene>
    <name evidence="1" type="ORF">WR25_20039</name>
</gene>
<dbReference type="Proteomes" id="UP000218231">
    <property type="component" value="Unassembled WGS sequence"/>
</dbReference>
<organism evidence="1 2">
    <name type="scientific">Diploscapter pachys</name>
    <dbReference type="NCBI Taxonomy" id="2018661"/>
    <lineage>
        <taxon>Eukaryota</taxon>
        <taxon>Metazoa</taxon>
        <taxon>Ecdysozoa</taxon>
        <taxon>Nematoda</taxon>
        <taxon>Chromadorea</taxon>
        <taxon>Rhabditida</taxon>
        <taxon>Rhabditina</taxon>
        <taxon>Rhabditomorpha</taxon>
        <taxon>Rhabditoidea</taxon>
        <taxon>Rhabditidae</taxon>
        <taxon>Diploscapter</taxon>
    </lineage>
</organism>
<accession>A0A2A2KGZ2</accession>
<name>A0A2A2KGZ2_9BILA</name>
<evidence type="ECO:0000313" key="1">
    <source>
        <dbReference type="EMBL" id="PAV73296.1"/>
    </source>
</evidence>
<protein>
    <submittedName>
        <fullName evidence="1">Uncharacterized protein</fullName>
    </submittedName>
</protein>
<sequence>MHPTATDLGAKKAYAAGLCGAEHFADHMIGVEEVTGTREEQATQDRRAQLRRRFAHCLCRPQVHGYALCLHAGA</sequence>